<dbReference type="InterPro" id="IPR003593">
    <property type="entry name" value="AAA+_ATPase"/>
</dbReference>
<dbReference type="InterPro" id="IPR025662">
    <property type="entry name" value="Sigma_54_int_dom_ATP-bd_1"/>
</dbReference>
<dbReference type="Gene3D" id="1.10.8.60">
    <property type="match status" value="1"/>
</dbReference>
<dbReference type="AlphaFoldDB" id="A0A0C7CXG8"/>
<dbReference type="SUPFAM" id="SSF52540">
    <property type="entry name" value="P-loop containing nucleoside triphosphate hydrolases"/>
    <property type="match status" value="1"/>
</dbReference>
<dbReference type="InterPro" id="IPR002197">
    <property type="entry name" value="HTH_Fis"/>
</dbReference>
<dbReference type="InterPro" id="IPR027417">
    <property type="entry name" value="P-loop_NTPase"/>
</dbReference>
<keyword evidence="5" id="KW-0547">Nucleotide-binding</keyword>
<dbReference type="GO" id="GO:0005524">
    <property type="term" value="F:ATP binding"/>
    <property type="evidence" value="ECO:0007669"/>
    <property type="project" value="UniProtKB-KW"/>
</dbReference>
<proteinExistence type="predicted"/>
<dbReference type="Gene3D" id="3.40.50.300">
    <property type="entry name" value="P-loop containing nucleotide triphosphate hydrolases"/>
    <property type="match status" value="1"/>
</dbReference>
<evidence type="ECO:0000256" key="3">
    <source>
        <dbReference type="ARBA" id="ARBA00022491"/>
    </source>
</evidence>
<dbReference type="GO" id="GO:0006355">
    <property type="term" value="P:regulation of DNA-templated transcription"/>
    <property type="evidence" value="ECO:0007669"/>
    <property type="project" value="InterPro"/>
</dbReference>
<evidence type="ECO:0000256" key="9">
    <source>
        <dbReference type="ARBA" id="ARBA00023125"/>
    </source>
</evidence>
<keyword evidence="6" id="KW-0067">ATP-binding</keyword>
<dbReference type="RefSeq" id="WP_003097799.1">
    <property type="nucleotide sequence ID" value="NZ_AP024513.1"/>
</dbReference>
<keyword evidence="11" id="KW-0804">Transcription</keyword>
<reference evidence="15" key="1">
    <citation type="submission" date="2015-06" db="EMBL/GenBank/DDBJ databases">
        <authorList>
            <person name="Radhakrishnan Rajesh"/>
            <person name="Underwood Anthony"/>
            <person name="Al-Shahib Ali"/>
        </authorList>
    </citation>
    <scope>NUCLEOTIDE SEQUENCE [LARGE SCALE GENOMIC DNA]</scope>
    <source>
        <strain evidence="15">P19_London_7_VIM_2_05_10</strain>
    </source>
</reference>
<dbReference type="GO" id="GO:0005737">
    <property type="term" value="C:cytoplasm"/>
    <property type="evidence" value="ECO:0007669"/>
    <property type="project" value="UniProtKB-SubCell"/>
</dbReference>
<dbReference type="EMBL" id="CVVU01000144">
    <property type="protein sequence ID" value="CRO72429.1"/>
    <property type="molecule type" value="Genomic_DNA"/>
</dbReference>
<keyword evidence="2" id="KW-0963">Cytoplasm</keyword>
<dbReference type="Pfam" id="PF00158">
    <property type="entry name" value="Sigma54_activat"/>
    <property type="match status" value="1"/>
</dbReference>
<accession>A0A0C7CXG8</accession>
<dbReference type="FunFam" id="3.40.50.300:FF:000006">
    <property type="entry name" value="DNA-binding transcriptional regulator NtrC"/>
    <property type="match status" value="1"/>
</dbReference>
<dbReference type="Gene3D" id="1.10.10.60">
    <property type="entry name" value="Homeodomain-like"/>
    <property type="match status" value="1"/>
</dbReference>
<keyword evidence="9" id="KW-0238">DNA-binding</keyword>
<dbReference type="SUPFAM" id="SSF55781">
    <property type="entry name" value="GAF domain-like"/>
    <property type="match status" value="1"/>
</dbReference>
<keyword evidence="10" id="KW-0010">Activator</keyword>
<reference evidence="14 16" key="3">
    <citation type="submission" date="2017-05" db="EMBL/GenBank/DDBJ databases">
        <authorList>
            <person name="Song R."/>
            <person name="Chenine A.L."/>
            <person name="Ruprecht R.M."/>
        </authorList>
    </citation>
    <scope>NUCLEOTIDE SEQUENCE [LARGE SCALE GENOMIC DNA]</scope>
    <source>
        <strain evidence="14 16">S567_C10_BS</strain>
    </source>
</reference>
<comment type="subcellular location">
    <subcellularLocation>
        <location evidence="1">Cytoplasm</location>
    </subcellularLocation>
</comment>
<protein>
    <submittedName>
        <fullName evidence="14">Sigma-54-dependent Fis family transcriptional regulator</fullName>
    </submittedName>
    <submittedName>
        <fullName evidence="13">Transcriptional regulatory protein ZraR</fullName>
    </submittedName>
</protein>
<dbReference type="SMART" id="SM00382">
    <property type="entry name" value="AAA"/>
    <property type="match status" value="1"/>
</dbReference>
<keyword evidence="4" id="KW-0597">Phosphoprotein</keyword>
<evidence type="ECO:0000313" key="16">
    <source>
        <dbReference type="Proteomes" id="UP000194857"/>
    </source>
</evidence>
<keyword evidence="8" id="KW-0805">Transcription regulation</keyword>
<dbReference type="PANTHER" id="PTHR32071:SF95">
    <property type="entry name" value="DNA-BINDING TRANSCRIPTIONAL REGULATOR NTRC"/>
    <property type="match status" value="1"/>
</dbReference>
<dbReference type="Proteomes" id="UP000194857">
    <property type="component" value="Unassembled WGS sequence"/>
</dbReference>
<dbReference type="Pfam" id="PF02954">
    <property type="entry name" value="HTH_8"/>
    <property type="match status" value="1"/>
</dbReference>
<organism evidence="14 16">
    <name type="scientific">Pseudomonas aeruginosa</name>
    <dbReference type="NCBI Taxonomy" id="287"/>
    <lineage>
        <taxon>Bacteria</taxon>
        <taxon>Pseudomonadati</taxon>
        <taxon>Pseudomonadota</taxon>
        <taxon>Gammaproteobacteria</taxon>
        <taxon>Pseudomonadales</taxon>
        <taxon>Pseudomonadaceae</taxon>
        <taxon>Pseudomonas</taxon>
    </lineage>
</organism>
<dbReference type="InterPro" id="IPR009057">
    <property type="entry name" value="Homeodomain-like_sf"/>
</dbReference>
<reference evidence="13" key="2">
    <citation type="submission" date="2015-06" db="EMBL/GenBank/DDBJ databases">
        <authorList>
            <person name="Radhakrishnan R."/>
            <person name="Underwood A."/>
            <person name="Al-Shahib A."/>
        </authorList>
    </citation>
    <scope>NUCLEOTIDE SEQUENCE</scope>
    <source>
        <strain evidence="13">P19_London_7_VIM_2_05_10</strain>
    </source>
</reference>
<evidence type="ECO:0000256" key="5">
    <source>
        <dbReference type="ARBA" id="ARBA00022741"/>
    </source>
</evidence>
<evidence type="ECO:0000313" key="13">
    <source>
        <dbReference type="EMBL" id="CRO72429.1"/>
    </source>
</evidence>
<dbReference type="PROSITE" id="PS00676">
    <property type="entry name" value="SIGMA54_INTERACT_2"/>
    <property type="match status" value="1"/>
</dbReference>
<evidence type="ECO:0000256" key="10">
    <source>
        <dbReference type="ARBA" id="ARBA00023159"/>
    </source>
</evidence>
<dbReference type="Pfam" id="PF25601">
    <property type="entry name" value="AAA_lid_14"/>
    <property type="match status" value="1"/>
</dbReference>
<dbReference type="InterPro" id="IPR029016">
    <property type="entry name" value="GAF-like_dom_sf"/>
</dbReference>
<evidence type="ECO:0000313" key="14">
    <source>
        <dbReference type="EMBL" id="OTI56827.1"/>
    </source>
</evidence>
<dbReference type="CDD" id="cd00009">
    <property type="entry name" value="AAA"/>
    <property type="match status" value="1"/>
</dbReference>
<dbReference type="SUPFAM" id="SSF46689">
    <property type="entry name" value="Homeodomain-like"/>
    <property type="match status" value="1"/>
</dbReference>
<dbReference type="PROSITE" id="PS50045">
    <property type="entry name" value="SIGMA54_INTERACT_4"/>
    <property type="match status" value="1"/>
</dbReference>
<dbReference type="GO" id="GO:0000160">
    <property type="term" value="P:phosphorelay signal transduction system"/>
    <property type="evidence" value="ECO:0007669"/>
    <property type="project" value="UniProtKB-KW"/>
</dbReference>
<evidence type="ECO:0000256" key="11">
    <source>
        <dbReference type="ARBA" id="ARBA00023163"/>
    </source>
</evidence>
<accession>A0A1S1BYL3</accession>
<dbReference type="InterPro" id="IPR025943">
    <property type="entry name" value="Sigma_54_int_dom_ATP-bd_2"/>
</dbReference>
<dbReference type="PANTHER" id="PTHR32071">
    <property type="entry name" value="TRANSCRIPTIONAL REGULATORY PROTEIN"/>
    <property type="match status" value="1"/>
</dbReference>
<dbReference type="InterPro" id="IPR058031">
    <property type="entry name" value="AAA_lid_NorR"/>
</dbReference>
<dbReference type="InterPro" id="IPR002078">
    <property type="entry name" value="Sigma_54_int"/>
</dbReference>
<dbReference type="GO" id="GO:0043565">
    <property type="term" value="F:sequence-specific DNA binding"/>
    <property type="evidence" value="ECO:0007669"/>
    <property type="project" value="InterPro"/>
</dbReference>
<evidence type="ECO:0000256" key="7">
    <source>
        <dbReference type="ARBA" id="ARBA00023012"/>
    </source>
</evidence>
<evidence type="ECO:0000256" key="6">
    <source>
        <dbReference type="ARBA" id="ARBA00022840"/>
    </source>
</evidence>
<name>A0A0C7CXG8_PSEAI</name>
<dbReference type="Gene3D" id="3.30.450.40">
    <property type="match status" value="1"/>
</dbReference>
<evidence type="ECO:0000256" key="1">
    <source>
        <dbReference type="ARBA" id="ARBA00004496"/>
    </source>
</evidence>
<evidence type="ECO:0000256" key="8">
    <source>
        <dbReference type="ARBA" id="ARBA00023015"/>
    </source>
</evidence>
<evidence type="ECO:0000256" key="2">
    <source>
        <dbReference type="ARBA" id="ARBA00022490"/>
    </source>
</evidence>
<sequence>MFSRVPQPLAFAEALLAQFGALSRETDITALLGGFARAVGELSGCELSQLYLLDQTHTALTLNAECRDGLLQALEPSSLPADYTGEQLLQFALCQNRVVSLVDLPSRLHETGFLPAGEQPWLSLLCVPLVSPEKTVEGMVVCATRRPLDLQGFAHPLGQLGSFVLAQLHLLQRLSQPSGEPQGPSSAPVVSGYGLIGRSAAMRETCRLISKVLHNPYTVLLQGETGTGKEVVARAIHEYGPRRAQAFVVQNCAAFPENLLESELFGYRKGAFTGAERDRPGLFDAADGGTLLLDEIGDMPLSLQAKLLRVLQEGEIRPLGGNDTHKVDVRIIAATHRDLALLVRDGKFREDLYYRLAQFPIELPPLRQREGDALELARHFAERACVFLRRAPLGWSAEALELLDGYGFPGNVRELKGLVECAVLLCEGEVLLAEHFSLRAPPEAEAPLKLREHLEQIERDLLLACLRRNAGNQTLAARELGLPRRTLIYRMGRLNIHFGDPRT</sequence>
<keyword evidence="7" id="KW-0902">Two-component regulatory system</keyword>
<keyword evidence="3" id="KW-0678">Repressor</keyword>
<dbReference type="PRINTS" id="PR01590">
    <property type="entry name" value="HTHFIS"/>
</dbReference>
<evidence type="ECO:0000313" key="15">
    <source>
        <dbReference type="Proteomes" id="UP000045039"/>
    </source>
</evidence>
<gene>
    <name evidence="13" type="primary">zraR_2</name>
    <name evidence="14" type="ORF">CAZ10_29015</name>
    <name evidence="13" type="ORF">PAERUG_P19_London_7_VIM_2_05_10_02369</name>
</gene>
<evidence type="ECO:0000259" key="12">
    <source>
        <dbReference type="PROSITE" id="PS50045"/>
    </source>
</evidence>
<feature type="domain" description="Sigma-54 factor interaction" evidence="12">
    <location>
        <begin position="195"/>
        <end position="424"/>
    </location>
</feature>
<dbReference type="PROSITE" id="PS00675">
    <property type="entry name" value="SIGMA54_INTERACT_1"/>
    <property type="match status" value="1"/>
</dbReference>
<comment type="caution">
    <text evidence="14">The sequence shown here is derived from an EMBL/GenBank/DDBJ whole genome shotgun (WGS) entry which is preliminary data.</text>
</comment>
<evidence type="ECO:0000256" key="4">
    <source>
        <dbReference type="ARBA" id="ARBA00022553"/>
    </source>
</evidence>
<dbReference type="Proteomes" id="UP000045039">
    <property type="component" value="Unassembled WGS sequence"/>
</dbReference>
<dbReference type="EMBL" id="NFFZ01000020">
    <property type="protein sequence ID" value="OTI56827.1"/>
    <property type="molecule type" value="Genomic_DNA"/>
</dbReference>